<proteinExistence type="predicted"/>
<dbReference type="InterPro" id="IPR014718">
    <property type="entry name" value="GH-type_carb-bd"/>
</dbReference>
<keyword evidence="2" id="KW-1185">Reference proteome</keyword>
<sequence length="288" mass="30458">MAQHSDAQAITIDNPSGLSLTVLPQRGLDIGEASFDGGILSWAPAGGVPKVPAAEGPEQWRSTFGGLVATCGLNNVGWPSEGYGMHGSFTLTAAHDVSVARDAGAVSVTGVVTDGDLVCHRSVVVTDRSLAITDVVTNTAAADRQAPILYHVNFGAPFLGAELVVDGAVATSIPRDPLPGAPVDWRRPARNAVLDDFVIEHLWEADAPRVMTLTDAATRRRVSVGWSGLHRLHQWIDLTPRYFVTAIEPSNSSVQGREFDRAAGRAPILRAGESRTTGVTISCENLPI</sequence>
<dbReference type="Pfam" id="PF14486">
    <property type="entry name" value="DUF4432"/>
    <property type="match status" value="1"/>
</dbReference>
<dbReference type="InterPro" id="IPR027839">
    <property type="entry name" value="DUF4432"/>
</dbReference>
<comment type="caution">
    <text evidence="1">The sequence shown here is derived from an EMBL/GenBank/DDBJ whole genome shotgun (WGS) entry which is preliminary data.</text>
</comment>
<organism evidence="1 2">
    <name type="scientific">Herbiconiux aconitum</name>
    <dbReference type="NCBI Taxonomy" id="2970913"/>
    <lineage>
        <taxon>Bacteria</taxon>
        <taxon>Bacillati</taxon>
        <taxon>Actinomycetota</taxon>
        <taxon>Actinomycetes</taxon>
        <taxon>Micrococcales</taxon>
        <taxon>Microbacteriaceae</taxon>
        <taxon>Herbiconiux</taxon>
    </lineage>
</organism>
<accession>A0ABT2GL17</accession>
<dbReference type="Proteomes" id="UP001165584">
    <property type="component" value="Unassembled WGS sequence"/>
</dbReference>
<evidence type="ECO:0000313" key="2">
    <source>
        <dbReference type="Proteomes" id="UP001165584"/>
    </source>
</evidence>
<name>A0ABT2GL17_9MICO</name>
<dbReference type="RefSeq" id="WP_259504616.1">
    <property type="nucleotide sequence ID" value="NZ_JANLCM010000001.1"/>
</dbReference>
<protein>
    <submittedName>
        <fullName evidence="1">DUF4432 family protein</fullName>
    </submittedName>
</protein>
<evidence type="ECO:0000313" key="1">
    <source>
        <dbReference type="EMBL" id="MCS5716922.1"/>
    </source>
</evidence>
<gene>
    <name evidence="1" type="ORF">N1027_02110</name>
</gene>
<reference evidence="1" key="1">
    <citation type="submission" date="2022-08" db="EMBL/GenBank/DDBJ databases">
        <authorList>
            <person name="Deng Y."/>
            <person name="Han X.-F."/>
            <person name="Zhang Y.-Q."/>
        </authorList>
    </citation>
    <scope>NUCLEOTIDE SEQUENCE</scope>
    <source>
        <strain evidence="1">CPCC 205763</strain>
    </source>
</reference>
<dbReference type="Gene3D" id="2.70.98.10">
    <property type="match status" value="1"/>
</dbReference>
<dbReference type="EMBL" id="JANLCM010000001">
    <property type="protein sequence ID" value="MCS5716922.1"/>
    <property type="molecule type" value="Genomic_DNA"/>
</dbReference>